<evidence type="ECO:0000256" key="6">
    <source>
        <dbReference type="SAM" id="Phobius"/>
    </source>
</evidence>
<comment type="caution">
    <text evidence="7">The sequence shown here is derived from an EMBL/GenBank/DDBJ whole genome shotgun (WGS) entry which is preliminary data.</text>
</comment>
<keyword evidence="8" id="KW-1185">Reference proteome</keyword>
<dbReference type="AlphaFoldDB" id="A0A2W1JDE3"/>
<evidence type="ECO:0000256" key="5">
    <source>
        <dbReference type="ARBA" id="ARBA00023136"/>
    </source>
</evidence>
<keyword evidence="2" id="KW-1003">Cell membrane</keyword>
<dbReference type="GO" id="GO:0005886">
    <property type="term" value="C:plasma membrane"/>
    <property type="evidence" value="ECO:0007669"/>
    <property type="project" value="UniProtKB-SubCell"/>
</dbReference>
<dbReference type="PANTHER" id="PTHR39087">
    <property type="entry name" value="UPF0104 MEMBRANE PROTEIN MJ1595"/>
    <property type="match status" value="1"/>
</dbReference>
<reference evidence="7 8" key="1">
    <citation type="journal article" date="2018" name="Sci. Rep.">
        <title>A novel species of the marine cyanobacterium Acaryochloris with a unique pigment content and lifestyle.</title>
        <authorList>
            <person name="Partensky F."/>
            <person name="Six C."/>
            <person name="Ratin M."/>
            <person name="Garczarek L."/>
            <person name="Vaulot D."/>
            <person name="Probert I."/>
            <person name="Calteau A."/>
            <person name="Gourvil P."/>
            <person name="Marie D."/>
            <person name="Grebert T."/>
            <person name="Bouchier C."/>
            <person name="Le Panse S."/>
            <person name="Gachenot M."/>
            <person name="Rodriguez F."/>
            <person name="Garrido J.L."/>
        </authorList>
    </citation>
    <scope>NUCLEOTIDE SEQUENCE [LARGE SCALE GENOMIC DNA]</scope>
    <source>
        <strain evidence="7 8">RCC1774</strain>
    </source>
</reference>
<name>A0A2W1JDE3_9CYAN</name>
<evidence type="ECO:0000256" key="1">
    <source>
        <dbReference type="ARBA" id="ARBA00004651"/>
    </source>
</evidence>
<accession>A0A2W1JDE3</accession>
<feature type="transmembrane region" description="Helical" evidence="6">
    <location>
        <begin position="286"/>
        <end position="308"/>
    </location>
</feature>
<dbReference type="PANTHER" id="PTHR39087:SF2">
    <property type="entry name" value="UPF0104 MEMBRANE PROTEIN MJ1595"/>
    <property type="match status" value="1"/>
</dbReference>
<feature type="transmembrane region" description="Helical" evidence="6">
    <location>
        <begin position="9"/>
        <end position="28"/>
    </location>
</feature>
<protein>
    <submittedName>
        <fullName evidence="7">Uncharacterized protein</fullName>
    </submittedName>
</protein>
<feature type="transmembrane region" description="Helical" evidence="6">
    <location>
        <begin position="137"/>
        <end position="158"/>
    </location>
</feature>
<feature type="transmembrane region" description="Helical" evidence="6">
    <location>
        <begin position="249"/>
        <end position="274"/>
    </location>
</feature>
<organism evidence="7 8">
    <name type="scientific">Acaryochloris thomasi RCC1774</name>
    <dbReference type="NCBI Taxonomy" id="1764569"/>
    <lineage>
        <taxon>Bacteria</taxon>
        <taxon>Bacillati</taxon>
        <taxon>Cyanobacteriota</taxon>
        <taxon>Cyanophyceae</taxon>
        <taxon>Acaryochloridales</taxon>
        <taxon>Acaryochloridaceae</taxon>
        <taxon>Acaryochloris</taxon>
        <taxon>Acaryochloris thomasi</taxon>
    </lineage>
</organism>
<dbReference type="Pfam" id="PF03706">
    <property type="entry name" value="LPG_synthase_TM"/>
    <property type="match status" value="1"/>
</dbReference>
<evidence type="ECO:0000256" key="3">
    <source>
        <dbReference type="ARBA" id="ARBA00022692"/>
    </source>
</evidence>
<dbReference type="InterPro" id="IPR022791">
    <property type="entry name" value="L-PG_synthase/AglD"/>
</dbReference>
<sequence length="318" mass="34737">MFKSGTRRLFFRLLFLLLLGVGFVIAWHRLRFDGEAFLETLRQFGPTSLGTGLVIVLVQIAFQISRLWVLCPPTVGVSWRQAARSFTSGQFVGNFIQGQAGHAVKVAVLRQPANAQGRQMATAESTAIVFVDKVMDILMLLGLTGLAVLQLGLLARSWRYFDHNLLWGIPVAAVAIAILIYVLRRCSGRIQRGLADFKKGLAVVKVPMQLGQGITMGLGDWFTEGLLLQVLCVAQGFPLSPAQLMVSLFILNVGISIPISVANVGTFEAALIFALTRFGVPLVQGVAIATLFHLYQMLGIALWMLVMLPKNVKAEMQG</sequence>
<keyword evidence="5 6" id="KW-0472">Membrane</keyword>
<evidence type="ECO:0000256" key="2">
    <source>
        <dbReference type="ARBA" id="ARBA00022475"/>
    </source>
</evidence>
<dbReference type="OrthoDB" id="569878at2"/>
<feature type="transmembrane region" description="Helical" evidence="6">
    <location>
        <begin position="164"/>
        <end position="183"/>
    </location>
</feature>
<feature type="transmembrane region" description="Helical" evidence="6">
    <location>
        <begin position="48"/>
        <end position="71"/>
    </location>
</feature>
<gene>
    <name evidence="7" type="ORF">C1752_04437</name>
</gene>
<keyword evidence="3 6" id="KW-0812">Transmembrane</keyword>
<comment type="subcellular location">
    <subcellularLocation>
        <location evidence="1">Cell membrane</location>
        <topology evidence="1">Multi-pass membrane protein</topology>
    </subcellularLocation>
</comment>
<evidence type="ECO:0000313" key="8">
    <source>
        <dbReference type="Proteomes" id="UP000248857"/>
    </source>
</evidence>
<evidence type="ECO:0000313" key="7">
    <source>
        <dbReference type="EMBL" id="PZD71778.1"/>
    </source>
</evidence>
<evidence type="ECO:0000256" key="4">
    <source>
        <dbReference type="ARBA" id="ARBA00022989"/>
    </source>
</evidence>
<proteinExistence type="predicted"/>
<dbReference type="RefSeq" id="WP_110987668.1">
    <property type="nucleotide sequence ID" value="NZ_CAWNWM010000014.1"/>
</dbReference>
<dbReference type="EMBL" id="PQWO01000014">
    <property type="protein sequence ID" value="PZD71778.1"/>
    <property type="molecule type" value="Genomic_DNA"/>
</dbReference>
<keyword evidence="4 6" id="KW-1133">Transmembrane helix</keyword>
<dbReference type="Proteomes" id="UP000248857">
    <property type="component" value="Unassembled WGS sequence"/>
</dbReference>